<dbReference type="EMBL" id="NCQP01000001">
    <property type="protein sequence ID" value="OWJ55601.1"/>
    <property type="molecule type" value="Genomic_DNA"/>
</dbReference>
<proteinExistence type="predicted"/>
<comment type="caution">
    <text evidence="1">The sequence shown here is derived from an EMBL/GenBank/DDBJ whole genome shotgun (WGS) entry which is preliminary data.</text>
</comment>
<gene>
    <name evidence="1" type="ORF">Pdsh_02100</name>
</gene>
<evidence type="ECO:0000313" key="2">
    <source>
        <dbReference type="Proteomes" id="UP000196694"/>
    </source>
</evidence>
<name>A0A211YRK5_9CREN</name>
<dbReference type="AlphaFoldDB" id="A0A211YRK5"/>
<organism evidence="1 2">
    <name type="scientific">Pyrodictium delaneyi</name>
    <dbReference type="NCBI Taxonomy" id="1273541"/>
    <lineage>
        <taxon>Archaea</taxon>
        <taxon>Thermoproteota</taxon>
        <taxon>Thermoprotei</taxon>
        <taxon>Desulfurococcales</taxon>
        <taxon>Pyrodictiaceae</taxon>
        <taxon>Pyrodictium</taxon>
    </lineage>
</organism>
<protein>
    <submittedName>
        <fullName evidence="1">Uncharacterized protein</fullName>
    </submittedName>
</protein>
<accession>A0A211YRK5</accession>
<evidence type="ECO:0000313" key="1">
    <source>
        <dbReference type="EMBL" id="OWJ55601.1"/>
    </source>
</evidence>
<dbReference type="Proteomes" id="UP000196694">
    <property type="component" value="Unassembled WGS sequence"/>
</dbReference>
<keyword evidence="2" id="KW-1185">Reference proteome</keyword>
<reference evidence="1 2" key="1">
    <citation type="submission" date="2017-05" db="EMBL/GenBank/DDBJ databases">
        <title>The draft genome of the hyperthermophilic archaeon 'Pyrodictium delaneyi strain Hulk', an iron and nitrate reducer, reveals the capacity for sulfate reduction.</title>
        <authorList>
            <person name="Demey L.M."/>
            <person name="Miller C."/>
            <person name="Manzella M."/>
            <person name="Reguera G."/>
            <person name="Kashefi K."/>
        </authorList>
    </citation>
    <scope>NUCLEOTIDE SEQUENCE [LARGE SCALE GENOMIC DNA]</scope>
    <source>
        <strain evidence="1 2">Hulk</strain>
    </source>
</reference>
<dbReference type="RefSeq" id="WP_088171739.1">
    <property type="nucleotide sequence ID" value="NZ_NCQP01000001.1"/>
</dbReference>
<sequence length="77" mass="9027">MDRLRESLEKLRSLGLEPYEAWLCVEHGDCPDGVDYGEVFSALMDYLEALSERGESPEEEWEQRYMRERGEKMLVPA</sequence>